<keyword evidence="2" id="KW-1185">Reference proteome</keyword>
<protein>
    <submittedName>
        <fullName evidence="1">Uncharacterized protein</fullName>
    </submittedName>
</protein>
<evidence type="ECO:0000313" key="2">
    <source>
        <dbReference type="Proteomes" id="UP000186922"/>
    </source>
</evidence>
<proteinExistence type="predicted"/>
<reference evidence="1 2" key="1">
    <citation type="journal article" date="2016" name="Nat. Commun.">
        <title>Extremotolerant tardigrade genome and improved radiotolerance of human cultured cells by tardigrade-unique protein.</title>
        <authorList>
            <person name="Hashimoto T."/>
            <person name="Horikawa D.D."/>
            <person name="Saito Y."/>
            <person name="Kuwahara H."/>
            <person name="Kozuka-Hata H."/>
            <person name="Shin-I T."/>
            <person name="Minakuchi Y."/>
            <person name="Ohishi K."/>
            <person name="Motoyama A."/>
            <person name="Aizu T."/>
            <person name="Enomoto A."/>
            <person name="Kondo K."/>
            <person name="Tanaka S."/>
            <person name="Hara Y."/>
            <person name="Koshikawa S."/>
            <person name="Sagara H."/>
            <person name="Miura T."/>
            <person name="Yokobori S."/>
            <person name="Miyagawa K."/>
            <person name="Suzuki Y."/>
            <person name="Kubo T."/>
            <person name="Oyama M."/>
            <person name="Kohara Y."/>
            <person name="Fujiyama A."/>
            <person name="Arakawa K."/>
            <person name="Katayama T."/>
            <person name="Toyoda A."/>
            <person name="Kunieda T."/>
        </authorList>
    </citation>
    <scope>NUCLEOTIDE SEQUENCE [LARGE SCALE GENOMIC DNA]</scope>
    <source>
        <strain evidence="1 2">YOKOZUNA-1</strain>
    </source>
</reference>
<name>A0A1D1W4C4_RAMVA</name>
<sequence length="67" mass="7490">MTVEVRAAQDAVGLSGKNDAVSWFVLQTLQHQQLIQELEAFMECTRIRVCTLNGAELFEYTRALSSA</sequence>
<comment type="caution">
    <text evidence="1">The sequence shown here is derived from an EMBL/GenBank/DDBJ whole genome shotgun (WGS) entry which is preliminary data.</text>
</comment>
<dbReference type="Proteomes" id="UP000186922">
    <property type="component" value="Unassembled WGS sequence"/>
</dbReference>
<accession>A0A1D1W4C4</accession>
<gene>
    <name evidence="1" type="primary">RvY_18050-1</name>
    <name evidence="1" type="synonym">RvY_18050.1</name>
    <name evidence="1" type="ORF">RvY_18050</name>
</gene>
<organism evidence="1 2">
    <name type="scientific">Ramazzottius varieornatus</name>
    <name type="common">Water bear</name>
    <name type="synonym">Tardigrade</name>
    <dbReference type="NCBI Taxonomy" id="947166"/>
    <lineage>
        <taxon>Eukaryota</taxon>
        <taxon>Metazoa</taxon>
        <taxon>Ecdysozoa</taxon>
        <taxon>Tardigrada</taxon>
        <taxon>Eutardigrada</taxon>
        <taxon>Parachela</taxon>
        <taxon>Hypsibioidea</taxon>
        <taxon>Ramazzottiidae</taxon>
        <taxon>Ramazzottius</taxon>
    </lineage>
</organism>
<dbReference type="EMBL" id="BDGG01000017">
    <property type="protein sequence ID" value="GAV08340.1"/>
    <property type="molecule type" value="Genomic_DNA"/>
</dbReference>
<dbReference type="AlphaFoldDB" id="A0A1D1W4C4"/>
<evidence type="ECO:0000313" key="1">
    <source>
        <dbReference type="EMBL" id="GAV08340.1"/>
    </source>
</evidence>